<name>A0A916JZ61_9BACL</name>
<dbReference type="RefSeq" id="WP_246627370.1">
    <property type="nucleotide sequence ID" value="NZ_CAJVAS010000006.1"/>
</dbReference>
<dbReference type="PROSITE" id="PS51257">
    <property type="entry name" value="PROKAR_LIPOPROTEIN"/>
    <property type="match status" value="1"/>
</dbReference>
<comment type="caution">
    <text evidence="2">The sequence shown here is derived from an EMBL/GenBank/DDBJ whole genome shotgun (WGS) entry which is preliminary data.</text>
</comment>
<gene>
    <name evidence="2" type="ORF">PAESOLCIP111_01919</name>
</gene>
<keyword evidence="3" id="KW-1185">Reference proteome</keyword>
<dbReference type="Pfam" id="PF07833">
    <property type="entry name" value="Cu_amine_oxidN1"/>
    <property type="match status" value="1"/>
</dbReference>
<sequence length="534" mass="58292">MFKQKRRNVLLSSLLVLVLLVLAGCQPVGGLDVNKVLTNSFAVKSAESNQTITVELTPDHTGLSPEAQKVFDLFGNMKLTITDAKTEDPFHASMKGTLDYAKGSIPFQLSLDEQNMILQVEGAKKPLVLRTGAAALGSADMPSPMAKALQEEIQKMSKRMVEASPSLASFLMGSSPNPNKISVENVSEKIHGESLSLQKLHAEVHGSELIDLVKGFLTNVLADEKGLKEFIGQLYDVYAPFLQAVLKQVGESENDEMTAMIMPYLQNKTLAVEFVFTTLKTQLGMVLSKYDATVAAYFATEEGAATKAWLDGGQYIKTDLYFDRDGMTRKSVTELMITAPEGKADGLKSIKITSAAEMWNINKAVKADKIDTSAGVIDLNGTTGRMTPSKIVASLDPNSQLYKLLRNELQITKKEITIIMNDDSDDYGYFGTKPYNDNGNVMVPDRFVVERLDAEVEWDEAAKQVKITDPLKGSVITLTVGSTTATVNGMPQTLEKAAALVDGTTYIPVRFVTENMGAQVKWDQGTQTVSITRE</sequence>
<evidence type="ECO:0000313" key="3">
    <source>
        <dbReference type="Proteomes" id="UP000693672"/>
    </source>
</evidence>
<accession>A0A916JZ61</accession>
<protein>
    <recommendedName>
        <fullName evidence="1">Copper amine oxidase-like N-terminal domain-containing protein</fullName>
    </recommendedName>
</protein>
<dbReference type="AlphaFoldDB" id="A0A916JZ61"/>
<feature type="domain" description="Copper amine oxidase-like N-terminal" evidence="1">
    <location>
        <begin position="430"/>
        <end position="531"/>
    </location>
</feature>
<evidence type="ECO:0000259" key="1">
    <source>
        <dbReference type="Pfam" id="PF07833"/>
    </source>
</evidence>
<dbReference type="Proteomes" id="UP000693672">
    <property type="component" value="Unassembled WGS sequence"/>
</dbReference>
<organism evidence="2 3">
    <name type="scientific">Paenibacillus solanacearum</name>
    <dbReference type="NCBI Taxonomy" id="2048548"/>
    <lineage>
        <taxon>Bacteria</taxon>
        <taxon>Bacillati</taxon>
        <taxon>Bacillota</taxon>
        <taxon>Bacilli</taxon>
        <taxon>Bacillales</taxon>
        <taxon>Paenibacillaceae</taxon>
        <taxon>Paenibacillus</taxon>
    </lineage>
</organism>
<dbReference type="EMBL" id="CAJVAS010000006">
    <property type="protein sequence ID" value="CAG7616562.1"/>
    <property type="molecule type" value="Genomic_DNA"/>
</dbReference>
<reference evidence="2" key="1">
    <citation type="submission" date="2021-06" db="EMBL/GenBank/DDBJ databases">
        <authorList>
            <person name="Criscuolo A."/>
        </authorList>
    </citation>
    <scope>NUCLEOTIDE SEQUENCE</scope>
    <source>
        <strain evidence="2">CIP111600</strain>
    </source>
</reference>
<proteinExistence type="predicted"/>
<dbReference type="InterPro" id="IPR012854">
    <property type="entry name" value="Cu_amine_oxidase-like_N"/>
</dbReference>
<evidence type="ECO:0000313" key="2">
    <source>
        <dbReference type="EMBL" id="CAG7616562.1"/>
    </source>
</evidence>